<keyword evidence="8" id="KW-1185">Reference proteome</keyword>
<dbReference type="EMBL" id="JAJVCZ030000004">
    <property type="protein sequence ID" value="KAL0260218.1"/>
    <property type="molecule type" value="Genomic_DNA"/>
</dbReference>
<evidence type="ECO:0000256" key="6">
    <source>
        <dbReference type="ARBA" id="ARBA00023136"/>
    </source>
</evidence>
<dbReference type="PANTHER" id="PTHR48182:SF2">
    <property type="entry name" value="PROTEIN SERAC1"/>
    <property type="match status" value="1"/>
</dbReference>
<evidence type="ECO:0000256" key="1">
    <source>
        <dbReference type="ARBA" id="ARBA00004173"/>
    </source>
</evidence>
<reference evidence="7 8" key="1">
    <citation type="submission" date="2024-02" db="EMBL/GenBank/DDBJ databases">
        <title>De novo assembly and annotation of 12 fungi associated with fruit tree decline syndrome in Ontario, Canada.</title>
        <authorList>
            <person name="Sulman M."/>
            <person name="Ellouze W."/>
            <person name="Ilyukhin E."/>
        </authorList>
    </citation>
    <scope>NUCLEOTIDE SEQUENCE [LARGE SCALE GENOMIC DNA]</scope>
    <source>
        <strain evidence="7 8">FDS-637</strain>
    </source>
</reference>
<evidence type="ECO:0000256" key="4">
    <source>
        <dbReference type="ARBA" id="ARBA00022824"/>
    </source>
</evidence>
<gene>
    <name evidence="7" type="ORF">SLS55_003902</name>
</gene>
<name>A0ABR3CHV1_9PEZI</name>
<organism evidence="7 8">
    <name type="scientific">Diplodia seriata</name>
    <dbReference type="NCBI Taxonomy" id="420778"/>
    <lineage>
        <taxon>Eukaryota</taxon>
        <taxon>Fungi</taxon>
        <taxon>Dikarya</taxon>
        <taxon>Ascomycota</taxon>
        <taxon>Pezizomycotina</taxon>
        <taxon>Dothideomycetes</taxon>
        <taxon>Dothideomycetes incertae sedis</taxon>
        <taxon>Botryosphaeriales</taxon>
        <taxon>Botryosphaeriaceae</taxon>
        <taxon>Diplodia</taxon>
    </lineage>
</organism>
<comment type="caution">
    <text evidence="7">The sequence shown here is derived from an EMBL/GenBank/DDBJ whole genome shotgun (WGS) entry which is preliminary data.</text>
</comment>
<evidence type="ECO:0000256" key="5">
    <source>
        <dbReference type="ARBA" id="ARBA00023128"/>
    </source>
</evidence>
<dbReference type="InterPro" id="IPR052374">
    <property type="entry name" value="SERAC1"/>
</dbReference>
<protein>
    <submittedName>
        <fullName evidence="7">Uncharacterized protein</fullName>
    </submittedName>
</protein>
<dbReference type="RefSeq" id="XP_066633247.1">
    <property type="nucleotide sequence ID" value="XM_066775366.1"/>
</dbReference>
<comment type="subcellular location">
    <subcellularLocation>
        <location evidence="2">Endoplasmic reticulum</location>
    </subcellularLocation>
    <subcellularLocation>
        <location evidence="3">Membrane</location>
    </subcellularLocation>
    <subcellularLocation>
        <location evidence="1">Mitochondrion</location>
    </subcellularLocation>
</comment>
<dbReference type="PANTHER" id="PTHR48182">
    <property type="entry name" value="PROTEIN SERAC1"/>
    <property type="match status" value="1"/>
</dbReference>
<keyword evidence="5" id="KW-0496">Mitochondrion</keyword>
<evidence type="ECO:0000313" key="7">
    <source>
        <dbReference type="EMBL" id="KAL0260218.1"/>
    </source>
</evidence>
<dbReference type="GeneID" id="92007987"/>
<accession>A0ABR3CHV1</accession>
<evidence type="ECO:0000313" key="8">
    <source>
        <dbReference type="Proteomes" id="UP001430584"/>
    </source>
</evidence>
<proteinExistence type="predicted"/>
<keyword evidence="4" id="KW-0256">Endoplasmic reticulum</keyword>
<dbReference type="InterPro" id="IPR029058">
    <property type="entry name" value="AB_hydrolase_fold"/>
</dbReference>
<dbReference type="Proteomes" id="UP001430584">
    <property type="component" value="Unassembled WGS sequence"/>
</dbReference>
<evidence type="ECO:0000256" key="3">
    <source>
        <dbReference type="ARBA" id="ARBA00004370"/>
    </source>
</evidence>
<sequence>MPTINLQGISGEDTFREILSTLQKDFSVFESGIAPQASGGLVVKVALTTSRNESISPEVFTSTRGIFFLGTPHQGSKTAEWAKVITNVVSIARSTATQYLDVLKHNSNDLLELSQAFESLTRDGTIELRSFYETEKTRVMVGKVFWKSIHIVDDRSALIGSSAEKRFPVAADHRSICKFDHESNHAFVQIVQQMVDICKNLGINLSY</sequence>
<keyword evidence="6" id="KW-0472">Membrane</keyword>
<evidence type="ECO:0000256" key="2">
    <source>
        <dbReference type="ARBA" id="ARBA00004240"/>
    </source>
</evidence>
<dbReference type="Gene3D" id="3.40.50.1820">
    <property type="entry name" value="alpha/beta hydrolase"/>
    <property type="match status" value="1"/>
</dbReference>